<comment type="caution">
    <text evidence="2">The sequence shown here is derived from an EMBL/GenBank/DDBJ whole genome shotgun (WGS) entry which is preliminary data.</text>
</comment>
<proteinExistence type="predicted"/>
<evidence type="ECO:0000313" key="3">
    <source>
        <dbReference type="Proteomes" id="UP001161325"/>
    </source>
</evidence>
<keyword evidence="3" id="KW-1185">Reference proteome</keyword>
<gene>
    <name evidence="2" type="ORF">rosag_12830</name>
</gene>
<dbReference type="InterPro" id="IPR002734">
    <property type="entry name" value="RibDG_C"/>
</dbReference>
<dbReference type="GO" id="GO:0009231">
    <property type="term" value="P:riboflavin biosynthetic process"/>
    <property type="evidence" value="ECO:0007669"/>
    <property type="project" value="InterPro"/>
</dbReference>
<evidence type="ECO:0000259" key="1">
    <source>
        <dbReference type="Pfam" id="PF01872"/>
    </source>
</evidence>
<dbReference type="InterPro" id="IPR024072">
    <property type="entry name" value="DHFR-like_dom_sf"/>
</dbReference>
<dbReference type="AlphaFoldDB" id="A0AA37Q1A9"/>
<reference evidence="2" key="1">
    <citation type="submission" date="2022-08" db="EMBL/GenBank/DDBJ databases">
        <title>Draft genome sequencing of Roseisolibacter agri AW1220.</title>
        <authorList>
            <person name="Tobiishi Y."/>
            <person name="Tonouchi A."/>
        </authorList>
    </citation>
    <scope>NUCLEOTIDE SEQUENCE</scope>
    <source>
        <strain evidence="2">AW1220</strain>
    </source>
</reference>
<protein>
    <submittedName>
        <fullName evidence="2">Riboflavin biosynthesis protein RibD</fullName>
    </submittedName>
</protein>
<dbReference type="Gene3D" id="3.40.430.10">
    <property type="entry name" value="Dihydrofolate Reductase, subunit A"/>
    <property type="match status" value="1"/>
</dbReference>
<dbReference type="InterPro" id="IPR050765">
    <property type="entry name" value="Riboflavin_Biosynth_HTPR"/>
</dbReference>
<dbReference type="Pfam" id="PF01872">
    <property type="entry name" value="RibD_C"/>
    <property type="match status" value="1"/>
</dbReference>
<dbReference type="Proteomes" id="UP001161325">
    <property type="component" value="Unassembled WGS sequence"/>
</dbReference>
<accession>A0AA37Q1A9</accession>
<dbReference type="SUPFAM" id="SSF53597">
    <property type="entry name" value="Dihydrofolate reductase-like"/>
    <property type="match status" value="1"/>
</dbReference>
<dbReference type="GO" id="GO:0008703">
    <property type="term" value="F:5-amino-6-(5-phosphoribosylamino)uracil reductase activity"/>
    <property type="evidence" value="ECO:0007669"/>
    <property type="project" value="InterPro"/>
</dbReference>
<name>A0AA37Q1A9_9BACT</name>
<evidence type="ECO:0000313" key="2">
    <source>
        <dbReference type="EMBL" id="GLC24770.1"/>
    </source>
</evidence>
<dbReference type="EMBL" id="BRXS01000002">
    <property type="protein sequence ID" value="GLC24770.1"/>
    <property type="molecule type" value="Genomic_DNA"/>
</dbReference>
<dbReference type="PANTHER" id="PTHR38011:SF11">
    <property type="entry name" value="2,5-DIAMINO-6-RIBOSYLAMINO-4(3H)-PYRIMIDINONE 5'-PHOSPHATE REDUCTASE"/>
    <property type="match status" value="1"/>
</dbReference>
<feature type="domain" description="Bacterial bifunctional deaminase-reductase C-terminal" evidence="1">
    <location>
        <begin position="2"/>
        <end position="169"/>
    </location>
</feature>
<sequence length="180" mass="18907">MRTVTYGAACSLDGYITAADGGIDWLHFSKEAQAAMGAYWKTVDTILMGRRTWEFAASQGAGGGMKEAGGMTTYVFSRTLPSIDWPGVRLVSSDAGAFVRELKAQPGRGICVMGGGELGTALLAAGVVDEVGLNIHPVLLGSGTPLFRDPGHRVALELRENRTIDGGCVLATYRVRNAGA</sequence>
<organism evidence="2 3">
    <name type="scientific">Roseisolibacter agri</name>
    <dbReference type="NCBI Taxonomy" id="2014610"/>
    <lineage>
        <taxon>Bacteria</taxon>
        <taxon>Pseudomonadati</taxon>
        <taxon>Gemmatimonadota</taxon>
        <taxon>Gemmatimonadia</taxon>
        <taxon>Gemmatimonadales</taxon>
        <taxon>Gemmatimonadaceae</taxon>
        <taxon>Roseisolibacter</taxon>
    </lineage>
</organism>
<dbReference type="PANTHER" id="PTHR38011">
    <property type="entry name" value="DIHYDROFOLATE REDUCTASE FAMILY PROTEIN (AFU_ORTHOLOGUE AFUA_8G06820)"/>
    <property type="match status" value="1"/>
</dbReference>